<keyword evidence="7" id="KW-0998">Cell outer membrane</keyword>
<accession>A0A6I2TZP9</accession>
<keyword evidence="4" id="KW-0812">Transmembrane</keyword>
<dbReference type="PANTHER" id="PTHR30069:SF29">
    <property type="entry name" value="HEMOGLOBIN AND HEMOGLOBIN-HAPTOGLOBIN-BINDING PROTEIN 1-RELATED"/>
    <property type="match status" value="1"/>
</dbReference>
<evidence type="ECO:0000256" key="7">
    <source>
        <dbReference type="ARBA" id="ARBA00023237"/>
    </source>
</evidence>
<evidence type="ECO:0000256" key="5">
    <source>
        <dbReference type="ARBA" id="ARBA00022729"/>
    </source>
</evidence>
<dbReference type="GO" id="GO:0044718">
    <property type="term" value="P:siderophore transmembrane transport"/>
    <property type="evidence" value="ECO:0007669"/>
    <property type="project" value="TreeGrafter"/>
</dbReference>
<keyword evidence="5 8" id="KW-0732">Signal</keyword>
<evidence type="ECO:0000256" key="2">
    <source>
        <dbReference type="ARBA" id="ARBA00022448"/>
    </source>
</evidence>
<evidence type="ECO:0000256" key="3">
    <source>
        <dbReference type="ARBA" id="ARBA00022452"/>
    </source>
</evidence>
<dbReference type="InterPro" id="IPR039426">
    <property type="entry name" value="TonB-dep_rcpt-like"/>
</dbReference>
<dbReference type="SUPFAM" id="SSF56935">
    <property type="entry name" value="Porins"/>
    <property type="match status" value="1"/>
</dbReference>
<dbReference type="GO" id="GO:0015344">
    <property type="term" value="F:siderophore uptake transmembrane transporter activity"/>
    <property type="evidence" value="ECO:0007669"/>
    <property type="project" value="TreeGrafter"/>
</dbReference>
<evidence type="ECO:0000313" key="9">
    <source>
        <dbReference type="EMBL" id="MST78845.1"/>
    </source>
</evidence>
<keyword evidence="2" id="KW-0813">Transport</keyword>
<reference evidence="9 10" key="1">
    <citation type="submission" date="2019-08" db="EMBL/GenBank/DDBJ databases">
        <title>In-depth cultivation of the pig gut microbiome towards novel bacterial diversity and tailored functional studies.</title>
        <authorList>
            <person name="Wylensek D."/>
            <person name="Hitch T.C.A."/>
            <person name="Clavel T."/>
        </authorList>
    </citation>
    <scope>NUCLEOTIDE SEQUENCE [LARGE SCALE GENOMIC DNA]</scope>
    <source>
        <strain evidence="9 10">LKV-178-WT-2C</strain>
    </source>
</reference>
<dbReference type="EMBL" id="VUNF01000058">
    <property type="protein sequence ID" value="MST78845.1"/>
    <property type="molecule type" value="Genomic_DNA"/>
</dbReference>
<comment type="caution">
    <text evidence="9">The sequence shown here is derived from an EMBL/GenBank/DDBJ whole genome shotgun (WGS) entry which is preliminary data.</text>
</comment>
<feature type="signal peptide" evidence="8">
    <location>
        <begin position="1"/>
        <end position="36"/>
    </location>
</feature>
<dbReference type="InterPro" id="IPR008969">
    <property type="entry name" value="CarboxyPept-like_regulatory"/>
</dbReference>
<evidence type="ECO:0000313" key="10">
    <source>
        <dbReference type="Proteomes" id="UP000450161"/>
    </source>
</evidence>
<comment type="subcellular location">
    <subcellularLocation>
        <location evidence="1">Cell outer membrane</location>
        <topology evidence="1">Multi-pass membrane protein</topology>
    </subcellularLocation>
</comment>
<evidence type="ECO:0000256" key="6">
    <source>
        <dbReference type="ARBA" id="ARBA00023136"/>
    </source>
</evidence>
<dbReference type="AlphaFoldDB" id="A0A6I2TZP9"/>
<dbReference type="Gene3D" id="2.40.170.20">
    <property type="entry name" value="TonB-dependent receptor, beta-barrel domain"/>
    <property type="match status" value="1"/>
</dbReference>
<keyword evidence="3" id="KW-1134">Transmembrane beta strand</keyword>
<dbReference type="InterPro" id="IPR036942">
    <property type="entry name" value="Beta-barrel_TonB_sf"/>
</dbReference>
<dbReference type="Pfam" id="PF13715">
    <property type="entry name" value="CarbopepD_reg_2"/>
    <property type="match status" value="1"/>
</dbReference>
<keyword evidence="9" id="KW-0675">Receptor</keyword>
<dbReference type="Gene3D" id="2.60.40.1120">
    <property type="entry name" value="Carboxypeptidase-like, regulatory domain"/>
    <property type="match status" value="1"/>
</dbReference>
<gene>
    <name evidence="9" type="ORF">FYJ72_14615</name>
</gene>
<evidence type="ECO:0000256" key="4">
    <source>
        <dbReference type="ARBA" id="ARBA00022692"/>
    </source>
</evidence>
<proteinExistence type="predicted"/>
<sequence length="802" mass="89943">MRHSQTQRIKVVINITHLKKSMLAAFVALSVATANAQTIKGVVTDADNGEPIIGATIKVKETSKAAVTDMNGKYSITGLTTGRYTIEASYIGYQPAVIPEILVTEGKEVVINVPISEGLKELGEVVVKPRISKEGAVNKMALVGARMLSMEEASRYAGGYSDPARLVTAFAGVAGNSNDNGVSVHGNAPQAMQWRLEGVEIFSPNHFTDAFNMGTGLVSALNSNVLDNSDFHLGAFTAEYSNALSGVFDMRMRAGDNDSYHHALQIGTLGLEGTSEGPISKKTGASYLVNYRYSVTTIAREIGLLSLDGDQADFQDFNFKLNFPTKKAGTFSVFGVGLKDKYWLELEDPSKWESMYDQEYTVSNQTMLAGGVNHKAYLGKNWNINSTIAASYFKNDGDQSYYDGQPNQTNKLGNCLPYIRMRQNNSQFTATTNVQKRFSPKFQSKIGATYTEYFFDIDLKMAPKVGAAMPAQSIYTADSHTGLFNAYIANSWNMSSWLTFNFGLTSQYFRLNDDVTVEPRAALQWNPDEKNTFSAGYGMHSKTEKMDTYFVYDQERGYVNKDLKLSKAHHIVGSYIHRFNDQLNLRVEAYYQSLFDLPVTEDGSYCTVNRRYYYEERELVSRGKGRNYGIDVSLEQYMHKGYYWMVDGSLYKSEYKGGDNIWRDSRYNRTFMVKVLGGKEWMLGKRKQNVLSVNGKVTVQGGQRYTPADVAASKLNYEGGNPEVIYDETKAFSKQYDPMCIVDFTISYKITGKKFNHTIAFEGLNLLQKKVPYENTYNYKKNIVETYDSGISLPNVYYRISF</sequence>
<dbReference type="Proteomes" id="UP000450161">
    <property type="component" value="Unassembled WGS sequence"/>
</dbReference>
<evidence type="ECO:0000256" key="8">
    <source>
        <dbReference type="SAM" id="SignalP"/>
    </source>
</evidence>
<dbReference type="SUPFAM" id="SSF49464">
    <property type="entry name" value="Carboxypeptidase regulatory domain-like"/>
    <property type="match status" value="1"/>
</dbReference>
<feature type="chain" id="PRO_5026339265" evidence="8">
    <location>
        <begin position="37"/>
        <end position="802"/>
    </location>
</feature>
<keyword evidence="6" id="KW-0472">Membrane</keyword>
<protein>
    <submittedName>
        <fullName evidence="9">TonB-dependent receptor</fullName>
    </submittedName>
</protein>
<name>A0A6I2TZP9_9BACT</name>
<dbReference type="PANTHER" id="PTHR30069">
    <property type="entry name" value="TONB-DEPENDENT OUTER MEMBRANE RECEPTOR"/>
    <property type="match status" value="1"/>
</dbReference>
<organism evidence="9 10">
    <name type="scientific">Segatella copri</name>
    <dbReference type="NCBI Taxonomy" id="165179"/>
    <lineage>
        <taxon>Bacteria</taxon>
        <taxon>Pseudomonadati</taxon>
        <taxon>Bacteroidota</taxon>
        <taxon>Bacteroidia</taxon>
        <taxon>Bacteroidales</taxon>
        <taxon>Prevotellaceae</taxon>
        <taxon>Segatella</taxon>
    </lineage>
</organism>
<evidence type="ECO:0000256" key="1">
    <source>
        <dbReference type="ARBA" id="ARBA00004571"/>
    </source>
</evidence>
<dbReference type="GO" id="GO:0009279">
    <property type="term" value="C:cell outer membrane"/>
    <property type="evidence" value="ECO:0007669"/>
    <property type="project" value="UniProtKB-SubCell"/>
</dbReference>